<proteinExistence type="predicted"/>
<evidence type="ECO:0000256" key="1">
    <source>
        <dbReference type="SAM" id="MobiDB-lite"/>
    </source>
</evidence>
<feature type="compositionally biased region" description="Basic residues" evidence="1">
    <location>
        <begin position="135"/>
        <end position="145"/>
    </location>
</feature>
<accession>A0A9W7E7H4</accession>
<feature type="transmembrane region" description="Helical" evidence="2">
    <location>
        <begin position="322"/>
        <end position="344"/>
    </location>
</feature>
<feature type="compositionally biased region" description="Basic and acidic residues" evidence="1">
    <location>
        <begin position="173"/>
        <end position="186"/>
    </location>
</feature>
<sequence length="385" mass="43547">MGRHKEKSHHSNSSSHSYHSHHSHHSHHGHGHGHDSLDGADTEQHSAAVELQRVARGDSGRRLAKEIIDNKRKEEKRKKKAIEHSYKYDPRSHWVPPAGHVCHPDNKVTRSAIQVQKLFRGDSGRRLFEKEKKKAEKSKKKRRKSVGLQLGLNKQQKLELAYQDGYLQTNMDKASKEHAADLERSEKKKRRKSEQRSTRTAAGQFHSPEKGTHYRENDDENDGSDEGGEGSSRYSMDLEAGLTPAELRKIKEIERELKKHHVEINDDDDDETRAYKIKLNYLSDEKKREELGIKEGDLGSLSHKKGERGAVAEPKTNPAFDCASLCCFFSTIGAYYGFCVYLVILGGGHIIIAACLGIGVPGALIWLVSGWKKAKAENKRAIFLW</sequence>
<dbReference type="PROSITE" id="PS50096">
    <property type="entry name" value="IQ"/>
    <property type="match status" value="2"/>
</dbReference>
<keyword evidence="4" id="KW-1185">Reference proteome</keyword>
<keyword evidence="2" id="KW-0812">Transmembrane</keyword>
<organism evidence="3 4">
    <name type="scientific">Triparma strigata</name>
    <dbReference type="NCBI Taxonomy" id="1606541"/>
    <lineage>
        <taxon>Eukaryota</taxon>
        <taxon>Sar</taxon>
        <taxon>Stramenopiles</taxon>
        <taxon>Ochrophyta</taxon>
        <taxon>Bolidophyceae</taxon>
        <taxon>Parmales</taxon>
        <taxon>Triparmaceae</taxon>
        <taxon>Triparma</taxon>
    </lineage>
</organism>
<feature type="region of interest" description="Disordered" evidence="1">
    <location>
        <begin position="65"/>
        <end position="85"/>
    </location>
</feature>
<dbReference type="AlphaFoldDB" id="A0A9W7E7H4"/>
<feature type="transmembrane region" description="Helical" evidence="2">
    <location>
        <begin position="350"/>
        <end position="371"/>
    </location>
</feature>
<dbReference type="OrthoDB" id="207034at2759"/>
<keyword evidence="2" id="KW-1133">Transmembrane helix</keyword>
<feature type="compositionally biased region" description="Basic residues" evidence="1">
    <location>
        <begin position="1"/>
        <end position="10"/>
    </location>
</feature>
<feature type="region of interest" description="Disordered" evidence="1">
    <location>
        <begin position="173"/>
        <end position="239"/>
    </location>
</feature>
<feature type="compositionally biased region" description="Basic residues" evidence="1">
    <location>
        <begin position="18"/>
        <end position="31"/>
    </location>
</feature>
<dbReference type="EMBL" id="BRXY01000124">
    <property type="protein sequence ID" value="GMH68343.1"/>
    <property type="molecule type" value="Genomic_DNA"/>
</dbReference>
<gene>
    <name evidence="3" type="ORF">TrST_g1652</name>
</gene>
<protein>
    <submittedName>
        <fullName evidence="3">Uncharacterized protein</fullName>
    </submittedName>
</protein>
<feature type="region of interest" description="Disordered" evidence="1">
    <location>
        <begin position="124"/>
        <end position="150"/>
    </location>
</feature>
<feature type="region of interest" description="Disordered" evidence="1">
    <location>
        <begin position="1"/>
        <end position="45"/>
    </location>
</feature>
<feature type="compositionally biased region" description="Basic and acidic residues" evidence="1">
    <location>
        <begin position="124"/>
        <end position="134"/>
    </location>
</feature>
<dbReference type="Proteomes" id="UP001165085">
    <property type="component" value="Unassembled WGS sequence"/>
</dbReference>
<keyword evidence="2" id="KW-0472">Membrane</keyword>
<name>A0A9W7E7H4_9STRA</name>
<evidence type="ECO:0000256" key="2">
    <source>
        <dbReference type="SAM" id="Phobius"/>
    </source>
</evidence>
<comment type="caution">
    <text evidence="3">The sequence shown here is derived from an EMBL/GenBank/DDBJ whole genome shotgun (WGS) entry which is preliminary data.</text>
</comment>
<evidence type="ECO:0000313" key="3">
    <source>
        <dbReference type="EMBL" id="GMH68343.1"/>
    </source>
</evidence>
<feature type="compositionally biased region" description="Basic and acidic residues" evidence="1">
    <location>
        <begin position="207"/>
        <end position="216"/>
    </location>
</feature>
<evidence type="ECO:0000313" key="4">
    <source>
        <dbReference type="Proteomes" id="UP001165085"/>
    </source>
</evidence>
<reference evidence="4" key="1">
    <citation type="journal article" date="2023" name="Commun. Biol.">
        <title>Genome analysis of Parmales, the sister group of diatoms, reveals the evolutionary specialization of diatoms from phago-mixotrophs to photoautotrophs.</title>
        <authorList>
            <person name="Ban H."/>
            <person name="Sato S."/>
            <person name="Yoshikawa S."/>
            <person name="Yamada K."/>
            <person name="Nakamura Y."/>
            <person name="Ichinomiya M."/>
            <person name="Sato N."/>
            <person name="Blanc-Mathieu R."/>
            <person name="Endo H."/>
            <person name="Kuwata A."/>
            <person name="Ogata H."/>
        </authorList>
    </citation>
    <scope>NUCLEOTIDE SEQUENCE [LARGE SCALE GENOMIC DNA]</scope>
    <source>
        <strain evidence="4">NIES 3701</strain>
    </source>
</reference>
<feature type="compositionally biased region" description="Acidic residues" evidence="1">
    <location>
        <begin position="217"/>
        <end position="228"/>
    </location>
</feature>